<reference evidence="1" key="2">
    <citation type="journal article" date="2015" name="Data Brief">
        <title>Shoot transcriptome of the giant reed, Arundo donax.</title>
        <authorList>
            <person name="Barrero R.A."/>
            <person name="Guerrero F.D."/>
            <person name="Moolhuijzen P."/>
            <person name="Goolsby J.A."/>
            <person name="Tidwell J."/>
            <person name="Bellgard S.E."/>
            <person name="Bellgard M.I."/>
        </authorList>
    </citation>
    <scope>NUCLEOTIDE SEQUENCE</scope>
    <source>
        <tissue evidence="1">Shoot tissue taken approximately 20 cm above the soil surface</tissue>
    </source>
</reference>
<sequence length="31" mass="3574">MKTAIQRGIFRLIPVSIKEPSIFHFGVVYIL</sequence>
<proteinExistence type="predicted"/>
<reference evidence="1" key="1">
    <citation type="submission" date="2014-09" db="EMBL/GenBank/DDBJ databases">
        <authorList>
            <person name="Magalhaes I.L.F."/>
            <person name="Oliveira U."/>
            <person name="Santos F.R."/>
            <person name="Vidigal T.H.D.A."/>
            <person name="Brescovit A.D."/>
            <person name="Santos A.J."/>
        </authorList>
    </citation>
    <scope>NUCLEOTIDE SEQUENCE</scope>
    <source>
        <tissue evidence="1">Shoot tissue taken approximately 20 cm above the soil surface</tissue>
    </source>
</reference>
<dbReference type="AlphaFoldDB" id="A0A0A9BMV2"/>
<name>A0A0A9BMV2_ARUDO</name>
<organism evidence="1">
    <name type="scientific">Arundo donax</name>
    <name type="common">Giant reed</name>
    <name type="synonym">Donax arundinaceus</name>
    <dbReference type="NCBI Taxonomy" id="35708"/>
    <lineage>
        <taxon>Eukaryota</taxon>
        <taxon>Viridiplantae</taxon>
        <taxon>Streptophyta</taxon>
        <taxon>Embryophyta</taxon>
        <taxon>Tracheophyta</taxon>
        <taxon>Spermatophyta</taxon>
        <taxon>Magnoliopsida</taxon>
        <taxon>Liliopsida</taxon>
        <taxon>Poales</taxon>
        <taxon>Poaceae</taxon>
        <taxon>PACMAD clade</taxon>
        <taxon>Arundinoideae</taxon>
        <taxon>Arundineae</taxon>
        <taxon>Arundo</taxon>
    </lineage>
</organism>
<dbReference type="EMBL" id="GBRH01235345">
    <property type="protein sequence ID" value="JAD62550.1"/>
    <property type="molecule type" value="Transcribed_RNA"/>
</dbReference>
<evidence type="ECO:0000313" key="1">
    <source>
        <dbReference type="EMBL" id="JAD62550.1"/>
    </source>
</evidence>
<protein>
    <submittedName>
        <fullName evidence="1">Uncharacterized protein</fullName>
    </submittedName>
</protein>
<accession>A0A0A9BMV2</accession>